<proteinExistence type="predicted"/>
<keyword evidence="2" id="KW-1185">Reference proteome</keyword>
<sequence>MATYLITYDDGSSQKLTVDTLAYDGDQYIARTNGETVAYIRPLDVRSIIRTDEKASS</sequence>
<dbReference type="EMBL" id="CAKXYP010000025">
    <property type="protein sequence ID" value="CAH9419500.1"/>
    <property type="molecule type" value="Genomic_DNA"/>
</dbReference>
<name>A0ABM9H773_STRGL</name>
<protein>
    <submittedName>
        <fullName evidence="1">Uncharacterized protein</fullName>
    </submittedName>
</protein>
<dbReference type="Proteomes" id="UP001154015">
    <property type="component" value="Unassembled WGS sequence"/>
</dbReference>
<evidence type="ECO:0000313" key="2">
    <source>
        <dbReference type="Proteomes" id="UP001154015"/>
    </source>
</evidence>
<gene>
    <name evidence="1" type="ORF">SGL43_06555</name>
</gene>
<dbReference type="RefSeq" id="WP_318575474.1">
    <property type="nucleotide sequence ID" value="NZ_CAKXYP010000025.1"/>
</dbReference>
<reference evidence="1" key="1">
    <citation type="submission" date="2022-03" db="EMBL/GenBank/DDBJ databases">
        <authorList>
            <person name="Leyn A S."/>
        </authorList>
    </citation>
    <scope>NUCLEOTIDE SEQUENCE</scope>
    <source>
        <strain evidence="1">Streptomyces globisporus 4-3</strain>
    </source>
</reference>
<organism evidence="1 2">
    <name type="scientific">Streptomyces globisporus</name>
    <dbReference type="NCBI Taxonomy" id="1908"/>
    <lineage>
        <taxon>Bacteria</taxon>
        <taxon>Bacillati</taxon>
        <taxon>Actinomycetota</taxon>
        <taxon>Actinomycetes</taxon>
        <taxon>Kitasatosporales</taxon>
        <taxon>Streptomycetaceae</taxon>
        <taxon>Streptomyces</taxon>
    </lineage>
</organism>
<evidence type="ECO:0000313" key="1">
    <source>
        <dbReference type="EMBL" id="CAH9419500.1"/>
    </source>
</evidence>
<accession>A0ABM9H773</accession>
<comment type="caution">
    <text evidence="1">The sequence shown here is derived from an EMBL/GenBank/DDBJ whole genome shotgun (WGS) entry which is preliminary data.</text>
</comment>